<keyword evidence="6" id="KW-1185">Reference proteome</keyword>
<gene>
    <name evidence="5" type="ORF">EJ05DRAFT_479921</name>
</gene>
<comment type="subcellular location">
    <subcellularLocation>
        <location evidence="4">Secreted</location>
    </subcellularLocation>
</comment>
<dbReference type="Proteomes" id="UP000799437">
    <property type="component" value="Unassembled WGS sequence"/>
</dbReference>
<keyword evidence="3 4" id="KW-0378">Hydrolase</keyword>
<dbReference type="InterPro" id="IPR050955">
    <property type="entry name" value="Plant_Biomass_Hydrol_Est"/>
</dbReference>
<dbReference type="SUPFAM" id="SSF53474">
    <property type="entry name" value="alpha/beta-Hydrolases"/>
    <property type="match status" value="2"/>
</dbReference>
<dbReference type="EC" id="3.1.1.-" evidence="4"/>
<dbReference type="Gene3D" id="3.40.50.1820">
    <property type="entry name" value="alpha/beta hydrolase"/>
    <property type="match status" value="1"/>
</dbReference>
<dbReference type="Pfam" id="PF10503">
    <property type="entry name" value="Esterase_PHB"/>
    <property type="match status" value="1"/>
</dbReference>
<evidence type="ECO:0000313" key="5">
    <source>
        <dbReference type="EMBL" id="KAF2753898.1"/>
    </source>
</evidence>
<dbReference type="GeneID" id="54485826"/>
<reference evidence="5" key="1">
    <citation type="journal article" date="2020" name="Stud. Mycol.">
        <title>101 Dothideomycetes genomes: a test case for predicting lifestyles and emergence of pathogens.</title>
        <authorList>
            <person name="Haridas S."/>
            <person name="Albert R."/>
            <person name="Binder M."/>
            <person name="Bloem J."/>
            <person name="Labutti K."/>
            <person name="Salamov A."/>
            <person name="Andreopoulos B."/>
            <person name="Baker S."/>
            <person name="Barry K."/>
            <person name="Bills G."/>
            <person name="Bluhm B."/>
            <person name="Cannon C."/>
            <person name="Castanera R."/>
            <person name="Culley D."/>
            <person name="Daum C."/>
            <person name="Ezra D."/>
            <person name="Gonzalez J."/>
            <person name="Henrissat B."/>
            <person name="Kuo A."/>
            <person name="Liang C."/>
            <person name="Lipzen A."/>
            <person name="Lutzoni F."/>
            <person name="Magnuson J."/>
            <person name="Mondo S."/>
            <person name="Nolan M."/>
            <person name="Ohm R."/>
            <person name="Pangilinan J."/>
            <person name="Park H.-J."/>
            <person name="Ramirez L."/>
            <person name="Alfaro M."/>
            <person name="Sun H."/>
            <person name="Tritt A."/>
            <person name="Yoshinaga Y."/>
            <person name="Zwiers L.-H."/>
            <person name="Turgeon B."/>
            <person name="Goodwin S."/>
            <person name="Spatafora J."/>
            <person name="Crous P."/>
            <person name="Grigoriev I."/>
        </authorList>
    </citation>
    <scope>NUCLEOTIDE SEQUENCE</scope>
    <source>
        <strain evidence="5">CBS 121739</strain>
    </source>
</reference>
<dbReference type="InterPro" id="IPR029058">
    <property type="entry name" value="AB_hydrolase_fold"/>
</dbReference>
<keyword evidence="4" id="KW-0624">Polysaccharide degradation</keyword>
<dbReference type="GO" id="GO:0005576">
    <property type="term" value="C:extracellular region"/>
    <property type="evidence" value="ECO:0007669"/>
    <property type="project" value="UniProtKB-SubCell"/>
</dbReference>
<dbReference type="OrthoDB" id="2425929at2759"/>
<accession>A0A6A6VT88</accession>
<evidence type="ECO:0000256" key="2">
    <source>
        <dbReference type="ARBA" id="ARBA00022729"/>
    </source>
</evidence>
<evidence type="ECO:0000256" key="1">
    <source>
        <dbReference type="ARBA" id="ARBA00022487"/>
    </source>
</evidence>
<dbReference type="NCBIfam" id="TIGR01840">
    <property type="entry name" value="esterase_phb"/>
    <property type="match status" value="1"/>
</dbReference>
<protein>
    <recommendedName>
        <fullName evidence="4">Carboxylic ester hydrolase</fullName>
        <ecNumber evidence="4">3.1.1.-</ecNumber>
    </recommendedName>
</protein>
<dbReference type="PANTHER" id="PTHR43037">
    <property type="entry name" value="UNNAMED PRODUCT-RELATED"/>
    <property type="match status" value="1"/>
</dbReference>
<dbReference type="InterPro" id="IPR010126">
    <property type="entry name" value="Esterase_phb"/>
</dbReference>
<dbReference type="RefSeq" id="XP_033596349.1">
    <property type="nucleotide sequence ID" value="XM_033744772.1"/>
</dbReference>
<comment type="function">
    <text evidence="4">Esterase involved in the hydrolysis of xylan, a major structural heterogeneous polysaccharide found in plant biomass representing the second most abundant polysaccharide in the biosphere, after cellulose.</text>
</comment>
<feature type="signal peptide" evidence="4">
    <location>
        <begin position="1"/>
        <end position="16"/>
    </location>
</feature>
<name>A0A6A6VT88_9PEZI</name>
<keyword evidence="2 4" id="KW-0732">Signal</keyword>
<dbReference type="EMBL" id="ML996582">
    <property type="protein sequence ID" value="KAF2753898.1"/>
    <property type="molecule type" value="Genomic_DNA"/>
</dbReference>
<keyword evidence="4" id="KW-0119">Carbohydrate metabolism</keyword>
<keyword evidence="1 4" id="KW-0719">Serine esterase</keyword>
<dbReference type="PANTHER" id="PTHR43037:SF5">
    <property type="entry name" value="FERULOYL ESTERASE"/>
    <property type="match status" value="1"/>
</dbReference>
<proteinExistence type="inferred from homology"/>
<comment type="similarity">
    <text evidence="4">Belongs to the carbohydrate esterase 1 (CE1) family.</text>
</comment>
<evidence type="ECO:0000256" key="3">
    <source>
        <dbReference type="ARBA" id="ARBA00022801"/>
    </source>
</evidence>
<dbReference type="GO" id="GO:0045493">
    <property type="term" value="P:xylan catabolic process"/>
    <property type="evidence" value="ECO:0007669"/>
    <property type="project" value="UniProtKB-UniRule"/>
</dbReference>
<dbReference type="AlphaFoldDB" id="A0A6A6VT88"/>
<sequence>MFSLTALLCFISLASAASLQFISHPIGPNPRNVSFYIYVPETLALQPPILVFLHGCHGSAQDAFANSKYSSLASRYGFIIIYPDSPNPADKCWDVSSPETLTHNGGGDSQGIVSMVQHTLGKYGADPSRVFVSGISSGAMLTNVLIGSYPDVFAAGAAFAGVPFGCFAGTGYAEWSDACATGRITHSGQEWAAIVKRAYPSYSSYRPKMQVYHGTADEVLNYTNFGEEIREWTSVYGISKTPVSTCLDTPIMGWTRTVYGKGELEAYSAANVTHDIPNQEDVVMKFFDLTCMIGGCFRRPGSTG</sequence>
<keyword evidence="4" id="KW-0964">Secreted</keyword>
<evidence type="ECO:0000256" key="4">
    <source>
        <dbReference type="RuleBase" id="RU367147"/>
    </source>
</evidence>
<dbReference type="GO" id="GO:0052689">
    <property type="term" value="F:carboxylic ester hydrolase activity"/>
    <property type="evidence" value="ECO:0007669"/>
    <property type="project" value="UniProtKB-KW"/>
</dbReference>
<evidence type="ECO:0000313" key="6">
    <source>
        <dbReference type="Proteomes" id="UP000799437"/>
    </source>
</evidence>
<organism evidence="5 6">
    <name type="scientific">Pseudovirgaria hyperparasitica</name>
    <dbReference type="NCBI Taxonomy" id="470096"/>
    <lineage>
        <taxon>Eukaryota</taxon>
        <taxon>Fungi</taxon>
        <taxon>Dikarya</taxon>
        <taxon>Ascomycota</taxon>
        <taxon>Pezizomycotina</taxon>
        <taxon>Dothideomycetes</taxon>
        <taxon>Dothideomycetes incertae sedis</taxon>
        <taxon>Acrospermales</taxon>
        <taxon>Acrospermaceae</taxon>
        <taxon>Pseudovirgaria</taxon>
    </lineage>
</organism>
<feature type="chain" id="PRO_5029038097" description="Carboxylic ester hydrolase" evidence="4">
    <location>
        <begin position="17"/>
        <end position="304"/>
    </location>
</feature>